<protein>
    <recommendedName>
        <fullName evidence="4">Cytochrome b561 bacterial/Ni-hydrogenase domain-containing protein</fullName>
    </recommendedName>
</protein>
<reference evidence="3" key="1">
    <citation type="journal article" date="2020" name="Phytopathology">
        <title>Genomic acquisitions in emerging populations of Xanthomonas vasicola pv. vasculorum infecting corn in the U.S. and Argentina.</title>
        <authorList>
            <person name="Perez-Quintero A.L."/>
        </authorList>
    </citation>
    <scope>NUCLEOTIDE SEQUENCE [LARGE SCALE GENOMIC DNA]</scope>
    <source>
        <strain evidence="3">Xvh-L</strain>
    </source>
</reference>
<gene>
    <name evidence="2" type="ORF">FQK01_23055</name>
</gene>
<keyword evidence="1" id="KW-1133">Transmembrane helix</keyword>
<keyword evidence="3" id="KW-1185">Reference proteome</keyword>
<accession>A0ABD7S3U3</accession>
<feature type="transmembrane region" description="Helical" evidence="1">
    <location>
        <begin position="29"/>
        <end position="49"/>
    </location>
</feature>
<dbReference type="AlphaFoldDB" id="A0ABD7S3U3"/>
<feature type="transmembrane region" description="Helical" evidence="1">
    <location>
        <begin position="141"/>
        <end position="159"/>
    </location>
</feature>
<feature type="transmembrane region" description="Helical" evidence="1">
    <location>
        <begin position="108"/>
        <end position="135"/>
    </location>
</feature>
<evidence type="ECO:0000313" key="3">
    <source>
        <dbReference type="Proteomes" id="UP000320455"/>
    </source>
</evidence>
<sequence length="183" mass="20247">MRLLRFPVALIRPSLDVSWYLSVRGFRHMLTVILLTTLLTASLVVLSYRTSFVALFEIAKYVAIIGAVLHFVVVSMLVGLIAHALIVWKKLRVEEKKTYELKQLRQGIVSAAGVTALMFLLAVGAACVPAVMKIIREIPEFGMVFALMIIALLIHGININRTCRRLADSVTAAQRAAQRTMAA</sequence>
<comment type="caution">
    <text evidence="2">The sequence shown here is derived from an EMBL/GenBank/DDBJ whole genome shotgun (WGS) entry which is preliminary data.</text>
</comment>
<proteinExistence type="predicted"/>
<dbReference type="Proteomes" id="UP000320455">
    <property type="component" value="Unassembled WGS sequence"/>
</dbReference>
<dbReference type="EMBL" id="VOCK01000097">
    <property type="protein sequence ID" value="TWQ48828.1"/>
    <property type="molecule type" value="Genomic_DNA"/>
</dbReference>
<evidence type="ECO:0000313" key="2">
    <source>
        <dbReference type="EMBL" id="TWQ48828.1"/>
    </source>
</evidence>
<feature type="transmembrane region" description="Helical" evidence="1">
    <location>
        <begin position="61"/>
        <end position="88"/>
    </location>
</feature>
<evidence type="ECO:0000256" key="1">
    <source>
        <dbReference type="SAM" id="Phobius"/>
    </source>
</evidence>
<keyword evidence="1" id="KW-0812">Transmembrane</keyword>
<evidence type="ECO:0008006" key="4">
    <source>
        <dbReference type="Google" id="ProtNLM"/>
    </source>
</evidence>
<name>A0ABD7S3U3_XANVA</name>
<organism evidence="2 3">
    <name type="scientific">Xanthomonas vasicola</name>
    <dbReference type="NCBI Taxonomy" id="56459"/>
    <lineage>
        <taxon>Bacteria</taxon>
        <taxon>Pseudomonadati</taxon>
        <taxon>Pseudomonadota</taxon>
        <taxon>Gammaproteobacteria</taxon>
        <taxon>Lysobacterales</taxon>
        <taxon>Lysobacteraceae</taxon>
        <taxon>Xanthomonas</taxon>
    </lineage>
</organism>
<keyword evidence="1" id="KW-0472">Membrane</keyword>